<dbReference type="InterPro" id="IPR025201">
    <property type="entry name" value="KdpD_TM"/>
</dbReference>
<keyword evidence="8" id="KW-0547">Nucleotide-binding</keyword>
<dbReference type="InterPro" id="IPR003661">
    <property type="entry name" value="HisK_dim/P_dom"/>
</dbReference>
<evidence type="ECO:0000256" key="14">
    <source>
        <dbReference type="SAM" id="Phobius"/>
    </source>
</evidence>
<evidence type="ECO:0000256" key="13">
    <source>
        <dbReference type="ARBA" id="ARBA00023136"/>
    </source>
</evidence>
<dbReference type="Pfam" id="PF02518">
    <property type="entry name" value="HATPase_c"/>
    <property type="match status" value="1"/>
</dbReference>
<keyword evidence="13 14" id="KW-0472">Membrane</keyword>
<evidence type="ECO:0000256" key="12">
    <source>
        <dbReference type="ARBA" id="ARBA00023012"/>
    </source>
</evidence>
<name>A0A0D8FW04_9ACTN</name>
<dbReference type="PANTHER" id="PTHR45569">
    <property type="entry name" value="SENSOR PROTEIN KDPD"/>
    <property type="match status" value="1"/>
</dbReference>
<dbReference type="AlphaFoldDB" id="A0A0D8FW04"/>
<keyword evidence="10" id="KW-0067">ATP-binding</keyword>
<reference evidence="16 17" key="1">
    <citation type="submission" date="2015-01" db="EMBL/GenBank/DDBJ databases">
        <title>Draft genome of the acidophilic iron oxidizer Ferrimicrobium acidiphilum strain T23.</title>
        <authorList>
            <person name="Poehlein A."/>
            <person name="Eisen S."/>
            <person name="Schloemann M."/>
            <person name="Johnson B.D."/>
            <person name="Daniel R."/>
            <person name="Muehling M."/>
        </authorList>
    </citation>
    <scope>NUCLEOTIDE SEQUENCE [LARGE SCALE GENOMIC DNA]</scope>
    <source>
        <strain evidence="16 17">T23</strain>
    </source>
</reference>
<dbReference type="PRINTS" id="PR00344">
    <property type="entry name" value="BCTRLSENSOR"/>
</dbReference>
<dbReference type="Pfam" id="PF00512">
    <property type="entry name" value="HisKA"/>
    <property type="match status" value="1"/>
</dbReference>
<dbReference type="Gene3D" id="1.10.287.130">
    <property type="match status" value="1"/>
</dbReference>
<dbReference type="GO" id="GO:0005524">
    <property type="term" value="F:ATP binding"/>
    <property type="evidence" value="ECO:0007669"/>
    <property type="project" value="UniProtKB-KW"/>
</dbReference>
<dbReference type="EC" id="2.7.13.3" evidence="4"/>
<accession>A0A0D8FW04</accession>
<keyword evidence="6 16" id="KW-0808">Transferase</keyword>
<dbReference type="GO" id="GO:0005886">
    <property type="term" value="C:plasma membrane"/>
    <property type="evidence" value="ECO:0007669"/>
    <property type="project" value="UniProtKB-SubCell"/>
</dbReference>
<dbReference type="eggNOG" id="COG2205">
    <property type="taxonomic scope" value="Bacteria"/>
</dbReference>
<evidence type="ECO:0000256" key="8">
    <source>
        <dbReference type="ARBA" id="ARBA00022741"/>
    </source>
</evidence>
<evidence type="ECO:0000256" key="7">
    <source>
        <dbReference type="ARBA" id="ARBA00022692"/>
    </source>
</evidence>
<dbReference type="InterPro" id="IPR004358">
    <property type="entry name" value="Sig_transdc_His_kin-like_C"/>
</dbReference>
<dbReference type="InterPro" id="IPR036890">
    <property type="entry name" value="HATPase_C_sf"/>
</dbReference>
<evidence type="ECO:0000256" key="9">
    <source>
        <dbReference type="ARBA" id="ARBA00022777"/>
    </source>
</evidence>
<dbReference type="Proteomes" id="UP000032336">
    <property type="component" value="Unassembled WGS sequence"/>
</dbReference>
<dbReference type="PROSITE" id="PS50109">
    <property type="entry name" value="HIS_KIN"/>
    <property type="match status" value="1"/>
</dbReference>
<evidence type="ECO:0000259" key="15">
    <source>
        <dbReference type="PROSITE" id="PS50109"/>
    </source>
</evidence>
<dbReference type="STRING" id="1121877.FEAC_17940"/>
<dbReference type="PANTHER" id="PTHR45569:SF1">
    <property type="entry name" value="SENSOR PROTEIN KDPD"/>
    <property type="match status" value="1"/>
</dbReference>
<dbReference type="Gene3D" id="3.30.450.40">
    <property type="match status" value="1"/>
</dbReference>
<dbReference type="InterPro" id="IPR038318">
    <property type="entry name" value="KdpD_sf"/>
</dbReference>
<dbReference type="Gene3D" id="1.20.120.620">
    <property type="entry name" value="Backbone structure of the membrane domain of e. Coli histidine kinase receptor kdpd"/>
    <property type="match status" value="1"/>
</dbReference>
<evidence type="ECO:0000256" key="10">
    <source>
        <dbReference type="ARBA" id="ARBA00022840"/>
    </source>
</evidence>
<dbReference type="SMART" id="SM00388">
    <property type="entry name" value="HisKA"/>
    <property type="match status" value="1"/>
</dbReference>
<dbReference type="InterPro" id="IPR036097">
    <property type="entry name" value="HisK_dim/P_sf"/>
</dbReference>
<dbReference type="InterPro" id="IPR003594">
    <property type="entry name" value="HATPase_dom"/>
</dbReference>
<evidence type="ECO:0000256" key="1">
    <source>
        <dbReference type="ARBA" id="ARBA00000085"/>
    </source>
</evidence>
<protein>
    <recommendedName>
        <fullName evidence="4">histidine kinase</fullName>
        <ecNumber evidence="4">2.7.13.3</ecNumber>
    </recommendedName>
</protein>
<keyword evidence="17" id="KW-1185">Reference proteome</keyword>
<organism evidence="16 17">
    <name type="scientific">Ferrimicrobium acidiphilum DSM 19497</name>
    <dbReference type="NCBI Taxonomy" id="1121877"/>
    <lineage>
        <taxon>Bacteria</taxon>
        <taxon>Bacillati</taxon>
        <taxon>Actinomycetota</taxon>
        <taxon>Acidimicrobiia</taxon>
        <taxon>Acidimicrobiales</taxon>
        <taxon>Acidimicrobiaceae</taxon>
        <taxon>Ferrimicrobium</taxon>
    </lineage>
</organism>
<dbReference type="SUPFAM" id="SSF47384">
    <property type="entry name" value="Homodimeric domain of signal transducing histidine kinase"/>
    <property type="match status" value="1"/>
</dbReference>
<feature type="transmembrane region" description="Helical" evidence="14">
    <location>
        <begin position="44"/>
        <end position="72"/>
    </location>
</feature>
<feature type="transmembrane region" description="Helical" evidence="14">
    <location>
        <begin position="92"/>
        <end position="109"/>
    </location>
</feature>
<dbReference type="EMBL" id="JXUW01000016">
    <property type="protein sequence ID" value="KJE76432.1"/>
    <property type="molecule type" value="Genomic_DNA"/>
</dbReference>
<keyword evidence="11 14" id="KW-1133">Transmembrane helix</keyword>
<feature type="domain" description="Histidine kinase" evidence="15">
    <location>
        <begin position="280"/>
        <end position="491"/>
    </location>
</feature>
<dbReference type="GO" id="GO:0000155">
    <property type="term" value="F:phosphorelay sensor kinase activity"/>
    <property type="evidence" value="ECO:0007669"/>
    <property type="project" value="InterPro"/>
</dbReference>
<dbReference type="InterPro" id="IPR029016">
    <property type="entry name" value="GAF-like_dom_sf"/>
</dbReference>
<evidence type="ECO:0000256" key="6">
    <source>
        <dbReference type="ARBA" id="ARBA00022679"/>
    </source>
</evidence>
<dbReference type="SMART" id="SM00387">
    <property type="entry name" value="HATPase_c"/>
    <property type="match status" value="1"/>
</dbReference>
<dbReference type="InterPro" id="IPR005467">
    <property type="entry name" value="His_kinase_dom"/>
</dbReference>
<proteinExistence type="predicted"/>
<comment type="catalytic activity">
    <reaction evidence="1">
        <text>ATP + protein L-histidine = ADP + protein N-phospho-L-histidine.</text>
        <dbReference type="EC" id="2.7.13.3"/>
    </reaction>
</comment>
<evidence type="ECO:0000256" key="4">
    <source>
        <dbReference type="ARBA" id="ARBA00012438"/>
    </source>
</evidence>
<keyword evidence="5" id="KW-0597">Phosphoprotein</keyword>
<evidence type="ECO:0000256" key="11">
    <source>
        <dbReference type="ARBA" id="ARBA00022989"/>
    </source>
</evidence>
<evidence type="ECO:0000256" key="3">
    <source>
        <dbReference type="ARBA" id="ARBA00004236"/>
    </source>
</evidence>
<gene>
    <name evidence="16" type="primary">kdpD3</name>
    <name evidence="16" type="ORF">FEAC_17940</name>
</gene>
<evidence type="ECO:0000256" key="2">
    <source>
        <dbReference type="ARBA" id="ARBA00004141"/>
    </source>
</evidence>
<comment type="subcellular location">
    <subcellularLocation>
        <location evidence="3">Cell membrane</location>
    </subcellularLocation>
    <subcellularLocation>
        <location evidence="2">Membrane</location>
        <topology evidence="2">Multi-pass membrane protein</topology>
    </subcellularLocation>
</comment>
<dbReference type="Pfam" id="PF13493">
    <property type="entry name" value="DUF4118"/>
    <property type="match status" value="1"/>
</dbReference>
<evidence type="ECO:0000313" key="16">
    <source>
        <dbReference type="EMBL" id="KJE76432.1"/>
    </source>
</evidence>
<keyword evidence="9" id="KW-0418">Kinase</keyword>
<keyword evidence="12" id="KW-0902">Two-component regulatory system</keyword>
<evidence type="ECO:0000256" key="5">
    <source>
        <dbReference type="ARBA" id="ARBA00022553"/>
    </source>
</evidence>
<dbReference type="CDD" id="cd00082">
    <property type="entry name" value="HisKA"/>
    <property type="match status" value="1"/>
</dbReference>
<dbReference type="Gene3D" id="3.30.565.10">
    <property type="entry name" value="Histidine kinase-like ATPase, C-terminal domain"/>
    <property type="match status" value="1"/>
</dbReference>
<dbReference type="OrthoDB" id="9757990at2"/>
<dbReference type="InterPro" id="IPR052023">
    <property type="entry name" value="Histidine_kinase_KdpD"/>
</dbReference>
<sequence>MIRKLLTAHNRSALVGSGLSIVMIVVLSALLIPLRSHIPAASIALILVVPLVVSIAIGGILAGVVATIAGFGTYDLFFIPPYGTLAVGTASNWIPLGVYVLVGIVAVIINRRFQLQRERTAYQARILERLASLPATLISEHSVEQVWRTATERTVNLLDLRGAMALRPDGNVLQPANIAGDHELADKIAETFIGSNGMARIGAITIETLKVRSFALSTLSDNFGFLVIWNEELPDALVQALNVVASQISAALERTQLHDTRLKLDTLQEIDSWRASLLRTVSHDLLTPLAGIKTAITTLNEFGASLEPYEYTQLLDTALGQADRSIQLVSDLLNVTRIEAGAFHLQYQDTNLVELIQQVAVAIDFLSVNSKLDLTAPEDLPLAHVDVGLLREVVWNLLDNAVRHSPVGEVVHVTVDLDSDFFIVHIYDAGRLVEGVDQVRLFDWFHAAGTSGRSGLGLAIARSFVEAHHGRLSVHATKSGTTFTFTLPRIP</sequence>
<evidence type="ECO:0000313" key="17">
    <source>
        <dbReference type="Proteomes" id="UP000032336"/>
    </source>
</evidence>
<keyword evidence="7 14" id="KW-0812">Transmembrane</keyword>
<comment type="caution">
    <text evidence="16">The sequence shown here is derived from an EMBL/GenBank/DDBJ whole genome shotgun (WGS) entry which is preliminary data.</text>
</comment>
<dbReference type="SUPFAM" id="SSF55874">
    <property type="entry name" value="ATPase domain of HSP90 chaperone/DNA topoisomerase II/histidine kinase"/>
    <property type="match status" value="1"/>
</dbReference>
<feature type="transmembrane region" description="Helical" evidence="14">
    <location>
        <begin position="12"/>
        <end position="32"/>
    </location>
</feature>